<dbReference type="Pfam" id="PF13480">
    <property type="entry name" value="Acetyltransf_6"/>
    <property type="match status" value="1"/>
</dbReference>
<name>A0AA95KJB7_9GAMM</name>
<dbReference type="EC" id="2.3.1.-" evidence="2"/>
<evidence type="ECO:0000259" key="1">
    <source>
        <dbReference type="Pfam" id="PF13480"/>
    </source>
</evidence>
<dbReference type="Proteomes" id="UP001300672">
    <property type="component" value="Chromosome"/>
</dbReference>
<sequence length="360" mass="41738">MDIIPAWDQLARSALEPNPFYESWALIPAVEQFKTTYPDAFILLVWADTAHSQLIGLFPLNYERTYHRCPACYCLNWQHLHAPLGTPLIHKQYVEPAFNALFTWLYQETDATVFSFKNIPLEGEFYRRLALFTQSKGYCVDAADTWERAFLHSKLATQQYLLSHHRKKKRKELVRLRRRLMEQGQVSFASLLPGEMSNIDQWVHDFLQLEQAGWKGLKGTALASKTHERQFAEQLIRGAAQNGQLMMLKMSVNDKPIAMKLNFLAATQGAYALKIAYDEQYAAYSPGVLMELENLRLTLDEGLFDWMDSCAIPNHSMINHLWAERRLMGNIHISTSHLLSKPLIHTMRFIRNAYRHYKGM</sequence>
<evidence type="ECO:0000313" key="2">
    <source>
        <dbReference type="EMBL" id="WGZ89763.1"/>
    </source>
</evidence>
<reference evidence="2" key="2">
    <citation type="submission" date="2023-04" db="EMBL/GenBank/DDBJ databases">
        <authorList>
            <person name="Beletskiy A.V."/>
            <person name="Mardanov A.V."/>
            <person name="Ravin N.V."/>
        </authorList>
    </citation>
    <scope>NUCLEOTIDE SEQUENCE</scope>
    <source>
        <strain evidence="2">GKL-01</strain>
    </source>
</reference>
<dbReference type="AlphaFoldDB" id="A0AA95KJB7"/>
<proteinExistence type="predicted"/>
<dbReference type="InterPro" id="IPR016181">
    <property type="entry name" value="Acyl_CoA_acyltransferase"/>
</dbReference>
<feature type="domain" description="BioF2-like acetyltransferase" evidence="1">
    <location>
        <begin position="167"/>
        <end position="308"/>
    </location>
</feature>
<gene>
    <name evidence="2" type="ORF">QJT80_09645</name>
</gene>
<protein>
    <submittedName>
        <fullName evidence="2">GNAT family N-acetyltransferase</fullName>
        <ecNumber evidence="2">2.3.1.-</ecNumber>
    </submittedName>
</protein>
<dbReference type="GO" id="GO:0016746">
    <property type="term" value="F:acyltransferase activity"/>
    <property type="evidence" value="ECO:0007669"/>
    <property type="project" value="UniProtKB-KW"/>
</dbReference>
<dbReference type="KEGG" id="tdu:QJT80_09645"/>
<keyword evidence="2" id="KW-0012">Acyltransferase</keyword>
<accession>A0AA95KJB7</accession>
<dbReference type="EMBL" id="CP124755">
    <property type="protein sequence ID" value="WGZ89763.1"/>
    <property type="molecule type" value="Genomic_DNA"/>
</dbReference>
<reference evidence="2" key="1">
    <citation type="journal article" date="2023" name="Int. J. Mol. Sci.">
        <title>Metagenomics Revealed a New Genus 'Candidatus Thiocaldithrix dubininis' gen. nov., sp. nov. and a New Species 'Candidatus Thiothrix putei' sp. nov. in the Family Thiotrichaceae, Some Members of Which Have Traits of Both Na+- and H+-Motive Energetics.</title>
        <authorList>
            <person name="Ravin N.V."/>
            <person name="Muntyan M.S."/>
            <person name="Smolyakov D.D."/>
            <person name="Rudenko T.S."/>
            <person name="Beletsky A.V."/>
            <person name="Mardanov A.V."/>
            <person name="Grabovich M.Y."/>
        </authorList>
    </citation>
    <scope>NUCLEOTIDE SEQUENCE</scope>
    <source>
        <strain evidence="2">GKL-01</strain>
    </source>
</reference>
<organism evidence="2">
    <name type="scientific">Candidatus Thiocaldithrix dubininis</name>
    <dbReference type="NCBI Taxonomy" id="3080823"/>
    <lineage>
        <taxon>Bacteria</taxon>
        <taxon>Pseudomonadati</taxon>
        <taxon>Pseudomonadota</taxon>
        <taxon>Gammaproteobacteria</taxon>
        <taxon>Thiotrichales</taxon>
        <taxon>Thiotrichaceae</taxon>
        <taxon>Candidatus Thiocaldithrix</taxon>
    </lineage>
</organism>
<dbReference type="SUPFAM" id="SSF55729">
    <property type="entry name" value="Acyl-CoA N-acyltransferases (Nat)"/>
    <property type="match status" value="1"/>
</dbReference>
<dbReference type="InterPro" id="IPR038740">
    <property type="entry name" value="BioF2-like_GNAT_dom"/>
</dbReference>
<keyword evidence="2" id="KW-0808">Transferase</keyword>